<name>A0ABM8ZXZ0_9VIBR</name>
<evidence type="ECO:0000313" key="4">
    <source>
        <dbReference type="Proteomes" id="UP000838672"/>
    </source>
</evidence>
<feature type="transmembrane region" description="Helical" evidence="2">
    <location>
        <begin position="85"/>
        <end position="105"/>
    </location>
</feature>
<dbReference type="RefSeq" id="WP_237468586.1">
    <property type="nucleotide sequence ID" value="NZ_CAKLDI010000002.1"/>
</dbReference>
<evidence type="ECO:0000256" key="2">
    <source>
        <dbReference type="SAM" id="Phobius"/>
    </source>
</evidence>
<accession>A0ABM8ZXZ0</accession>
<feature type="transmembrane region" description="Helical" evidence="2">
    <location>
        <begin position="43"/>
        <end position="65"/>
    </location>
</feature>
<keyword evidence="2" id="KW-1133">Transmembrane helix</keyword>
<proteinExistence type="predicted"/>
<feature type="compositionally biased region" description="Low complexity" evidence="1">
    <location>
        <begin position="122"/>
        <end position="134"/>
    </location>
</feature>
<feature type="compositionally biased region" description="Polar residues" evidence="1">
    <location>
        <begin position="135"/>
        <end position="157"/>
    </location>
</feature>
<evidence type="ECO:0000313" key="3">
    <source>
        <dbReference type="EMBL" id="CAH0535727.1"/>
    </source>
</evidence>
<reference evidence="3" key="1">
    <citation type="submission" date="2021-11" db="EMBL/GenBank/DDBJ databases">
        <authorList>
            <person name="Rodrigo-Torres L."/>
            <person name="Arahal R. D."/>
            <person name="Lucena T."/>
        </authorList>
    </citation>
    <scope>NUCLEOTIDE SEQUENCE</scope>
    <source>
        <strain evidence="3">CECT 7929</strain>
    </source>
</reference>
<dbReference type="EMBL" id="CAKLDI010000002">
    <property type="protein sequence ID" value="CAH0535727.1"/>
    <property type="molecule type" value="Genomic_DNA"/>
</dbReference>
<protein>
    <submittedName>
        <fullName evidence="3">Uncharacterized protein</fullName>
    </submittedName>
</protein>
<keyword evidence="2" id="KW-0812">Transmembrane</keyword>
<gene>
    <name evidence="3" type="ORF">VST7929_03201</name>
</gene>
<dbReference type="Proteomes" id="UP000838672">
    <property type="component" value="Unassembled WGS sequence"/>
</dbReference>
<keyword evidence="2" id="KW-0472">Membrane</keyword>
<feature type="region of interest" description="Disordered" evidence="1">
    <location>
        <begin position="119"/>
        <end position="166"/>
    </location>
</feature>
<feature type="transmembrane region" description="Helical" evidence="2">
    <location>
        <begin position="6"/>
        <end position="31"/>
    </location>
</feature>
<evidence type="ECO:0000256" key="1">
    <source>
        <dbReference type="SAM" id="MobiDB-lite"/>
    </source>
</evidence>
<comment type="caution">
    <text evidence="3">The sequence shown here is derived from an EMBL/GenBank/DDBJ whole genome shotgun (WGS) entry which is preliminary data.</text>
</comment>
<organism evidence="3 4">
    <name type="scientific">Vibrio stylophorae</name>
    <dbReference type="NCBI Taxonomy" id="659351"/>
    <lineage>
        <taxon>Bacteria</taxon>
        <taxon>Pseudomonadati</taxon>
        <taxon>Pseudomonadota</taxon>
        <taxon>Gammaproteobacteria</taxon>
        <taxon>Vibrionales</taxon>
        <taxon>Vibrionaceae</taxon>
        <taxon>Vibrio</taxon>
    </lineage>
</organism>
<keyword evidence="4" id="KW-1185">Reference proteome</keyword>
<sequence length="166" mass="18829">MQWLAVGAAMLWSIFQLGMLILSLQFCMGFIGYDPAKRGWAWLLYLCFLGMLASYISLMLVPLISTGLFWYHAIDITQWGDLMPAIQMFFYWFAVAAVFFAFLMLSEWTREKRNGWGPVTNQSDAADDVSAQSAIEQRSAQMTTEQATAGQTTIEQTEPNKHENNS</sequence>